<protein>
    <submittedName>
        <fullName evidence="1">Uncharacterized protein</fullName>
    </submittedName>
</protein>
<keyword evidence="2" id="KW-1185">Reference proteome</keyword>
<dbReference type="EMBL" id="CP001650">
    <property type="protein sequence ID" value="ADF53321.1"/>
    <property type="molecule type" value="Genomic_DNA"/>
</dbReference>
<name>D5BHC3_ZUNPS</name>
<dbReference type="KEGG" id="zpr:ZPR_3002"/>
<dbReference type="eggNOG" id="ENOG50331FK">
    <property type="taxonomic scope" value="Bacteria"/>
</dbReference>
<dbReference type="HOGENOM" id="CLU_166110_0_0_10"/>
<sequence length="85" mass="10126">MERKLEYSFDDEVANKFCYDMENKKIKFHFRGYYDALSSQYIDKSSIWVIENWSNAKSKFSSESSFNDLEQHLDIVSMVFSAEIN</sequence>
<dbReference type="STRING" id="655815.ZPR_3002"/>
<dbReference type="Proteomes" id="UP000001654">
    <property type="component" value="Chromosome"/>
</dbReference>
<proteinExistence type="predicted"/>
<evidence type="ECO:0000313" key="2">
    <source>
        <dbReference type="Proteomes" id="UP000001654"/>
    </source>
</evidence>
<accession>D5BHC3</accession>
<dbReference type="AlphaFoldDB" id="D5BHC3"/>
<evidence type="ECO:0000313" key="1">
    <source>
        <dbReference type="EMBL" id="ADF53321.1"/>
    </source>
</evidence>
<dbReference type="RefSeq" id="WP_013072418.1">
    <property type="nucleotide sequence ID" value="NC_014041.1"/>
</dbReference>
<organism evidence="1 2">
    <name type="scientific">Zunongwangia profunda (strain DSM 18752 / CCTCC AB 206139 / SM-A87)</name>
    <name type="common">Wangia profunda</name>
    <dbReference type="NCBI Taxonomy" id="655815"/>
    <lineage>
        <taxon>Bacteria</taxon>
        <taxon>Pseudomonadati</taxon>
        <taxon>Bacteroidota</taxon>
        <taxon>Flavobacteriia</taxon>
        <taxon>Flavobacteriales</taxon>
        <taxon>Flavobacteriaceae</taxon>
        <taxon>Zunongwangia</taxon>
    </lineage>
</organism>
<gene>
    <name evidence="1" type="ordered locus">ZPR_3002</name>
</gene>
<reference evidence="1 2" key="1">
    <citation type="journal article" date="2010" name="BMC Genomics">
        <title>The complete genome of Zunongwangia profunda SM-A87 reveals its adaptation to the deep-sea environment and ecological role in sedimentary organic nitrogen degradation.</title>
        <authorList>
            <person name="Qin Q.L."/>
            <person name="Zhang X.Y."/>
            <person name="Wang X.M."/>
            <person name="Liu G.M."/>
            <person name="Chen X.L."/>
            <person name="Xie B.B."/>
            <person name="Dang H.Y."/>
            <person name="Zhou B.C."/>
            <person name="Yu J."/>
            <person name="Zhang Y.Z."/>
        </authorList>
    </citation>
    <scope>NUCLEOTIDE SEQUENCE [LARGE SCALE GENOMIC DNA]</scope>
    <source>
        <strain evidence="2">DSM 18752 / CCTCC AB 206139 / SM-A87</strain>
    </source>
</reference>
<dbReference type="OrthoDB" id="1447436at2"/>